<gene>
    <name evidence="5" type="ORF">SBA1_1170003</name>
</gene>
<accession>A0A2U3K1D2</accession>
<dbReference type="AlphaFoldDB" id="A0A2U3K1D2"/>
<evidence type="ECO:0000256" key="2">
    <source>
        <dbReference type="SAM" id="SignalP"/>
    </source>
</evidence>
<dbReference type="Pfam" id="PF02563">
    <property type="entry name" value="Poly_export"/>
    <property type="match status" value="1"/>
</dbReference>
<dbReference type="InterPro" id="IPR019554">
    <property type="entry name" value="Soluble_ligand-bd"/>
</dbReference>
<dbReference type="EMBL" id="OMOD01000021">
    <property type="protein sequence ID" value="SPF33409.1"/>
    <property type="molecule type" value="Genomic_DNA"/>
</dbReference>
<evidence type="ECO:0000259" key="3">
    <source>
        <dbReference type="Pfam" id="PF02563"/>
    </source>
</evidence>
<dbReference type="OrthoDB" id="9808421at2"/>
<reference evidence="6" key="1">
    <citation type="submission" date="2018-02" db="EMBL/GenBank/DDBJ databases">
        <authorList>
            <person name="Hausmann B."/>
        </authorList>
    </citation>
    <scope>NUCLEOTIDE SEQUENCE [LARGE SCALE GENOMIC DNA]</scope>
    <source>
        <strain evidence="6">Peat soil MAG SbA1</strain>
    </source>
</reference>
<feature type="signal peptide" evidence="2">
    <location>
        <begin position="1"/>
        <end position="26"/>
    </location>
</feature>
<keyword evidence="1 2" id="KW-0732">Signal</keyword>
<organism evidence="5 6">
    <name type="scientific">Candidatus Sulfotelmatobacter kueseliae</name>
    <dbReference type="NCBI Taxonomy" id="2042962"/>
    <lineage>
        <taxon>Bacteria</taxon>
        <taxon>Pseudomonadati</taxon>
        <taxon>Acidobacteriota</taxon>
        <taxon>Terriglobia</taxon>
        <taxon>Terriglobales</taxon>
        <taxon>Candidatus Korobacteraceae</taxon>
        <taxon>Candidatus Sulfotelmatobacter</taxon>
    </lineage>
</organism>
<sequence>MRFPARPIVVLLAGCWLQNVSVVATAHAQQPETTVEPTGAATAKSGIADGALSPALTEARRPLYRLCKSDVLDIGFTFSPEFNQTVIVQPDGYIPLKGAQQIYAEGMTAPDLGAVIREAYRGMLHDPEVSVTLKDFDKPFFIAGGEVGRPGKYELRSDTTAAEAVAMAGGFGPRAKHSQVVLFRRISDEVVESHLLNLKSMLNSRQLREDMHLRSGDLLFVPQNLISKIRQFLPASNLSLYSTPTQF</sequence>
<dbReference type="Gene3D" id="3.10.560.10">
    <property type="entry name" value="Outer membrane lipoprotein wza domain like"/>
    <property type="match status" value="1"/>
</dbReference>
<evidence type="ECO:0000259" key="4">
    <source>
        <dbReference type="Pfam" id="PF10531"/>
    </source>
</evidence>
<dbReference type="Pfam" id="PF10531">
    <property type="entry name" value="SLBB"/>
    <property type="match status" value="1"/>
</dbReference>
<feature type="chain" id="PRO_5015464646" evidence="2">
    <location>
        <begin position="27"/>
        <end position="247"/>
    </location>
</feature>
<evidence type="ECO:0000256" key="1">
    <source>
        <dbReference type="ARBA" id="ARBA00022729"/>
    </source>
</evidence>
<dbReference type="Gene3D" id="3.30.1950.10">
    <property type="entry name" value="wza like domain"/>
    <property type="match status" value="1"/>
</dbReference>
<proteinExistence type="predicted"/>
<protein>
    <submittedName>
        <fullName evidence="5">Putative Polysaccharide export protein</fullName>
    </submittedName>
</protein>
<dbReference type="InterPro" id="IPR049712">
    <property type="entry name" value="Poly_export"/>
</dbReference>
<evidence type="ECO:0000313" key="5">
    <source>
        <dbReference type="EMBL" id="SPF33409.1"/>
    </source>
</evidence>
<evidence type="ECO:0000313" key="6">
    <source>
        <dbReference type="Proteomes" id="UP000238701"/>
    </source>
</evidence>
<dbReference type="InterPro" id="IPR003715">
    <property type="entry name" value="Poly_export_N"/>
</dbReference>
<feature type="domain" description="Polysaccharide export protein N-terminal" evidence="3">
    <location>
        <begin position="61"/>
        <end position="133"/>
    </location>
</feature>
<name>A0A2U3K1D2_9BACT</name>
<dbReference type="PANTHER" id="PTHR33619">
    <property type="entry name" value="POLYSACCHARIDE EXPORT PROTEIN GFCE-RELATED"/>
    <property type="match status" value="1"/>
</dbReference>
<feature type="domain" description="Soluble ligand binding" evidence="4">
    <location>
        <begin position="142"/>
        <end position="189"/>
    </location>
</feature>
<dbReference type="PANTHER" id="PTHR33619:SF3">
    <property type="entry name" value="POLYSACCHARIDE EXPORT PROTEIN GFCE-RELATED"/>
    <property type="match status" value="1"/>
</dbReference>
<dbReference type="Proteomes" id="UP000238701">
    <property type="component" value="Unassembled WGS sequence"/>
</dbReference>
<dbReference type="GO" id="GO:0015159">
    <property type="term" value="F:polysaccharide transmembrane transporter activity"/>
    <property type="evidence" value="ECO:0007669"/>
    <property type="project" value="InterPro"/>
</dbReference>